<evidence type="ECO:0000256" key="2">
    <source>
        <dbReference type="ARBA" id="ARBA00006275"/>
    </source>
</evidence>
<comment type="similarity">
    <text evidence="2">Belongs to the SusD family.</text>
</comment>
<dbReference type="Gene3D" id="1.25.40.390">
    <property type="match status" value="1"/>
</dbReference>
<evidence type="ECO:0000256" key="5">
    <source>
        <dbReference type="ARBA" id="ARBA00023237"/>
    </source>
</evidence>
<dbReference type="Gene3D" id="1.25.40.10">
    <property type="entry name" value="Tetratricopeptide repeat domain"/>
    <property type="match status" value="1"/>
</dbReference>
<organism evidence="8 9">
    <name type="scientific">Flavobacterium keumense</name>
    <dbReference type="NCBI Taxonomy" id="1306518"/>
    <lineage>
        <taxon>Bacteria</taxon>
        <taxon>Pseudomonadati</taxon>
        <taxon>Bacteroidota</taxon>
        <taxon>Flavobacteriia</taxon>
        <taxon>Flavobacteriales</taxon>
        <taxon>Flavobacteriaceae</taxon>
        <taxon>Flavobacterium</taxon>
    </lineage>
</organism>
<dbReference type="SUPFAM" id="SSF48452">
    <property type="entry name" value="TPR-like"/>
    <property type="match status" value="1"/>
</dbReference>
<comment type="subcellular location">
    <subcellularLocation>
        <location evidence="1">Cell outer membrane</location>
    </subcellularLocation>
</comment>
<keyword evidence="4" id="KW-0472">Membrane</keyword>
<feature type="domain" description="RagB/SusD" evidence="7">
    <location>
        <begin position="382"/>
        <end position="534"/>
    </location>
</feature>
<evidence type="ECO:0000256" key="4">
    <source>
        <dbReference type="ARBA" id="ARBA00023136"/>
    </source>
</evidence>
<evidence type="ECO:0000313" key="8">
    <source>
        <dbReference type="EMBL" id="WGK95507.1"/>
    </source>
</evidence>
<dbReference type="InterPro" id="IPR012944">
    <property type="entry name" value="SusD_RagB_dom"/>
</dbReference>
<evidence type="ECO:0000313" key="9">
    <source>
        <dbReference type="Proteomes" id="UP001232117"/>
    </source>
</evidence>
<feature type="chain" id="PRO_5047273901" evidence="6">
    <location>
        <begin position="26"/>
        <end position="534"/>
    </location>
</feature>
<keyword evidence="9" id="KW-1185">Reference proteome</keyword>
<sequence>MKKIKSINFKLFVFFGLVAFFMSCTNDMNVTPKDDDDFTSEAFYSNPSSYKQFLAKIYAGLAVTGQNGPDGSADIQGIDEGFGQYLRGYWQLQELPTDEAMVSWGDPTLPELNNHTWNADNRFVKAFYARVFYQVGLANEFLRATTDEKLASRGVSDALKAEIKVFRAEVRFLRALSYYHGIDLFGKVAFATENDLVGTKPVEKDRTYVFNYLVSELNAIDADLKDARTNEYGRVDKVAAKMLLAKLYLNAKVYTGASKDAEALAAINSVIGSSYSIANVPYSNLFMADNDRTAVRAEIIFPIRFNGVNTKTWGGTTFIIHASTGGWNSDMGIDGGWYGLAARKEFANLFSDLSGATDRRAMFDAASTSSLTINSVSDFFGNGGLKVKKYSNKTSAGANGSNLTHTDTDFPLFRLADAYLMYAELAANNVASASKSVARGYVNTLRARAGAPLIANDSDITPDFILDERARELYWEGHRRQDLIRANKFTGSAKLWQWKGNALNGASIDSKFNVYPIPQTELNTNSNLTQNTGY</sequence>
<evidence type="ECO:0000259" key="7">
    <source>
        <dbReference type="Pfam" id="PF07980"/>
    </source>
</evidence>
<evidence type="ECO:0000256" key="1">
    <source>
        <dbReference type="ARBA" id="ARBA00004442"/>
    </source>
</evidence>
<keyword evidence="5" id="KW-0998">Cell outer membrane</keyword>
<dbReference type="EMBL" id="CP092332">
    <property type="protein sequence ID" value="WGK95507.1"/>
    <property type="molecule type" value="Genomic_DNA"/>
</dbReference>
<reference evidence="8 9" key="1">
    <citation type="submission" date="2022-02" db="EMBL/GenBank/DDBJ databases">
        <authorList>
            <person name="Cha I.-T."/>
            <person name="Lee K.-E."/>
            <person name="Park S.-J."/>
        </authorList>
    </citation>
    <scope>NUCLEOTIDE SEQUENCE [LARGE SCALE GENOMIC DNA]</scope>
    <source>
        <strain evidence="8 9">K3R-10</strain>
    </source>
</reference>
<dbReference type="RefSeq" id="WP_264533888.1">
    <property type="nucleotide sequence ID" value="NZ_CP092332.1"/>
</dbReference>
<protein>
    <submittedName>
        <fullName evidence="8">RagB/SusD family nutrient uptake outer membrane protein</fullName>
    </submittedName>
</protein>
<gene>
    <name evidence="8" type="ORF">MG292_04565</name>
</gene>
<accession>A0ABY8N785</accession>
<evidence type="ECO:0000256" key="3">
    <source>
        <dbReference type="ARBA" id="ARBA00022729"/>
    </source>
</evidence>
<dbReference type="Gene3D" id="1.10.3780.10">
    <property type="entry name" value="SusD-like"/>
    <property type="match status" value="1"/>
</dbReference>
<name>A0ABY8N785_9FLAO</name>
<evidence type="ECO:0000256" key="6">
    <source>
        <dbReference type="SAM" id="SignalP"/>
    </source>
</evidence>
<proteinExistence type="inferred from homology"/>
<keyword evidence="3 6" id="KW-0732">Signal</keyword>
<dbReference type="Proteomes" id="UP001232117">
    <property type="component" value="Chromosome"/>
</dbReference>
<dbReference type="Pfam" id="PF07980">
    <property type="entry name" value="SusD_RagB"/>
    <property type="match status" value="1"/>
</dbReference>
<feature type="signal peptide" evidence="6">
    <location>
        <begin position="1"/>
        <end position="25"/>
    </location>
</feature>
<dbReference type="InterPro" id="IPR011990">
    <property type="entry name" value="TPR-like_helical_dom_sf"/>
</dbReference>
<dbReference type="PROSITE" id="PS51257">
    <property type="entry name" value="PROKAR_LIPOPROTEIN"/>
    <property type="match status" value="1"/>
</dbReference>
<reference evidence="8 9" key="2">
    <citation type="submission" date="2023-06" db="EMBL/GenBank/DDBJ databases">
        <title>Complete Genome Sequence of Flavobacterium keumense K3R-10.</title>
        <authorList>
            <person name="Jeong H."/>
            <person name="Jhang S.Y."/>
            <person name="Kim J.N."/>
        </authorList>
    </citation>
    <scope>NUCLEOTIDE SEQUENCE [LARGE SCALE GENOMIC DNA]</scope>
    <source>
        <strain evidence="8 9">K3R-10</strain>
    </source>
</reference>